<dbReference type="SUPFAM" id="SSF50630">
    <property type="entry name" value="Acid proteases"/>
    <property type="match status" value="1"/>
</dbReference>
<dbReference type="Pfam" id="PF00098">
    <property type="entry name" value="zf-CCHC"/>
    <property type="match status" value="1"/>
</dbReference>
<dbReference type="GO" id="GO:0003676">
    <property type="term" value="F:nucleic acid binding"/>
    <property type="evidence" value="ECO:0007669"/>
    <property type="project" value="InterPro"/>
</dbReference>
<dbReference type="PANTHER" id="PTHR46888">
    <property type="entry name" value="ZINC KNUCKLE DOMAINCONTAINING PROTEIN-RELATED"/>
    <property type="match status" value="1"/>
</dbReference>
<feature type="compositionally biased region" description="Basic residues" evidence="3">
    <location>
        <begin position="772"/>
        <end position="789"/>
    </location>
</feature>
<evidence type="ECO:0000313" key="6">
    <source>
        <dbReference type="WBParaSite" id="HCON_00182010-00001"/>
    </source>
</evidence>
<dbReference type="InterPro" id="IPR001969">
    <property type="entry name" value="Aspartic_peptidase_AS"/>
</dbReference>
<keyword evidence="1" id="KW-0862">Zinc</keyword>
<dbReference type="PANTHER" id="PTHR46888:SF1">
    <property type="entry name" value="RIBONUCLEASE H"/>
    <property type="match status" value="1"/>
</dbReference>
<dbReference type="InterPro" id="IPR036875">
    <property type="entry name" value="Znf_CCHC_sf"/>
</dbReference>
<keyword evidence="1" id="KW-0479">Metal-binding</keyword>
<evidence type="ECO:0000259" key="4">
    <source>
        <dbReference type="PROSITE" id="PS50158"/>
    </source>
</evidence>
<organism evidence="5 6">
    <name type="scientific">Haemonchus contortus</name>
    <name type="common">Barber pole worm</name>
    <dbReference type="NCBI Taxonomy" id="6289"/>
    <lineage>
        <taxon>Eukaryota</taxon>
        <taxon>Metazoa</taxon>
        <taxon>Ecdysozoa</taxon>
        <taxon>Nematoda</taxon>
        <taxon>Chromadorea</taxon>
        <taxon>Rhabditida</taxon>
        <taxon>Rhabditina</taxon>
        <taxon>Rhabditomorpha</taxon>
        <taxon>Strongyloidea</taxon>
        <taxon>Trichostrongylidae</taxon>
        <taxon>Haemonchus</taxon>
    </lineage>
</organism>
<dbReference type="Gene3D" id="2.40.70.10">
    <property type="entry name" value="Acid Proteases"/>
    <property type="match status" value="1"/>
</dbReference>
<dbReference type="GO" id="GO:0019899">
    <property type="term" value="F:enzyme binding"/>
    <property type="evidence" value="ECO:0007669"/>
    <property type="project" value="UniProtKB-ARBA"/>
</dbReference>
<dbReference type="GO" id="GO:0005737">
    <property type="term" value="C:cytoplasm"/>
    <property type="evidence" value="ECO:0007669"/>
    <property type="project" value="UniProtKB-ARBA"/>
</dbReference>
<proteinExistence type="predicted"/>
<feature type="region of interest" description="Disordered" evidence="3">
    <location>
        <begin position="79"/>
        <end position="174"/>
    </location>
</feature>
<dbReference type="Proteomes" id="UP000025227">
    <property type="component" value="Unplaced"/>
</dbReference>
<feature type="region of interest" description="Disordered" evidence="3">
    <location>
        <begin position="652"/>
        <end position="672"/>
    </location>
</feature>
<dbReference type="OrthoDB" id="5863995at2759"/>
<dbReference type="PROSITE" id="PS50158">
    <property type="entry name" value="ZF_CCHC"/>
    <property type="match status" value="1"/>
</dbReference>
<keyword evidence="5" id="KW-1185">Reference proteome</keyword>
<dbReference type="GO" id="GO:0004190">
    <property type="term" value="F:aspartic-type endopeptidase activity"/>
    <property type="evidence" value="ECO:0007669"/>
    <property type="project" value="InterPro"/>
</dbReference>
<evidence type="ECO:0000313" key="5">
    <source>
        <dbReference type="Proteomes" id="UP000025227"/>
    </source>
</evidence>
<dbReference type="CDD" id="cd00303">
    <property type="entry name" value="retropepsin_like"/>
    <property type="match status" value="1"/>
</dbReference>
<dbReference type="SMART" id="SM00343">
    <property type="entry name" value="ZnF_C2HC"/>
    <property type="match status" value="1"/>
</dbReference>
<dbReference type="GO" id="GO:0008270">
    <property type="term" value="F:zinc ion binding"/>
    <property type="evidence" value="ECO:0007669"/>
    <property type="project" value="UniProtKB-KW"/>
</dbReference>
<evidence type="ECO:0000256" key="1">
    <source>
        <dbReference type="PROSITE-ProRule" id="PRU00047"/>
    </source>
</evidence>
<dbReference type="PROSITE" id="PS00141">
    <property type="entry name" value="ASP_PROTEASE"/>
    <property type="match status" value="1"/>
</dbReference>
<dbReference type="Gene3D" id="4.10.60.10">
    <property type="entry name" value="Zinc finger, CCHC-type"/>
    <property type="match status" value="1"/>
</dbReference>
<sequence length="789" mass="88142">MANLNEEELLRTPVEDEEILDENIEQLRQEVEGLGQRKANSLMEQDSGNEAAQGKGLQDLDAIAPAVLRDYAERRIRATSRNATIMGHRHRTPERPGGSGGDQNLDASSSGSERAANPLVGSRPESVHSQKKKRERDPPRCYNCGNMGHLAKECRSGPNPQQRTPARANAQQRPDVAHASLVEKWVCTSWWESTSKTTAALLDTGSQTTVIPVRLLKKAIDRKVDLDEYIERIPGPNTKVRDASGNIMEFFDTIRIAVRLEDQVKVVSAFVGRSPDETVILGTNALELFNLRLLKGTEAKREHMADKRTASVAAENSALICNIHENEEPIRIPFDARIVVPNEVESSARSTKTKRKMRHRANSNKIACRATTDGIDTSPLGLFFRCPGRHGQESDGYRYTCTIQEKTFKDVVPDAPEAIANLRFDTIFGLARLLSIYEHERNEEHKRFLMLDHKYFSISVTGAQKAFLFYKKFCDHVFRSLILHDGSSLCLPHDGGTGWPIEQLNQATNEAVRYAQANSWDEVNVKEPNTTLLSLPDSFRAITAAFRENAYEERRLYSKPSEVSGFLERSVARICVLVGPTTDEPPAKRDWCKLASSLATAARMGMKVIAVALPRGDKSYMQNRADMNDAIELAKSAAVLMKQGLRSLIPVIESPHEPSHGPGAHPRSSSAEAYSRDVIKEYYDALRTYVKAEVDLPPLESGAKSRSSRLYFKQKKFGGGVSKEKSKATFTPFRKNHFRMQSMVAPMCSPQMPILQYPQWIIPSTSAAPRGNRQHGRGRGARRGYSRPH</sequence>
<evidence type="ECO:0000256" key="3">
    <source>
        <dbReference type="SAM" id="MobiDB-lite"/>
    </source>
</evidence>
<feature type="region of interest" description="Disordered" evidence="3">
    <location>
        <begin position="765"/>
        <end position="789"/>
    </location>
</feature>
<dbReference type="InterPro" id="IPR001878">
    <property type="entry name" value="Znf_CCHC"/>
</dbReference>
<dbReference type="InterPro" id="IPR021109">
    <property type="entry name" value="Peptidase_aspartic_dom_sf"/>
</dbReference>
<dbReference type="SUPFAM" id="SSF57756">
    <property type="entry name" value="Retrovirus zinc finger-like domains"/>
    <property type="match status" value="1"/>
</dbReference>
<evidence type="ECO:0000256" key="2">
    <source>
        <dbReference type="SAM" id="Coils"/>
    </source>
</evidence>
<dbReference type="AlphaFoldDB" id="A0A7I4Z6L9"/>
<dbReference type="WBParaSite" id="HCON_00182010-00001">
    <property type="protein sequence ID" value="HCON_00182010-00001"/>
    <property type="gene ID" value="HCON_00182010"/>
</dbReference>
<feature type="coiled-coil region" evidence="2">
    <location>
        <begin position="17"/>
        <end position="44"/>
    </location>
</feature>
<protein>
    <submittedName>
        <fullName evidence="6">CCHC-type domain-containing protein</fullName>
    </submittedName>
</protein>
<accession>A0A7I4Z6L9</accession>
<reference evidence="6" key="1">
    <citation type="submission" date="2020-12" db="UniProtKB">
        <authorList>
            <consortium name="WormBaseParasite"/>
        </authorList>
    </citation>
    <scope>IDENTIFICATION</scope>
    <source>
        <strain evidence="6">MHco3</strain>
    </source>
</reference>
<name>A0A7I4Z6L9_HAECO</name>
<feature type="compositionally biased region" description="Polar residues" evidence="3">
    <location>
        <begin position="158"/>
        <end position="172"/>
    </location>
</feature>
<keyword evidence="1" id="KW-0863">Zinc-finger</keyword>
<keyword evidence="2" id="KW-0175">Coiled coil</keyword>
<dbReference type="GO" id="GO:0006508">
    <property type="term" value="P:proteolysis"/>
    <property type="evidence" value="ECO:0007669"/>
    <property type="project" value="InterPro"/>
</dbReference>
<feature type="domain" description="CCHC-type" evidence="4">
    <location>
        <begin position="140"/>
        <end position="156"/>
    </location>
</feature>